<evidence type="ECO:0000313" key="2">
    <source>
        <dbReference type="Proteomes" id="UP001380953"/>
    </source>
</evidence>
<keyword evidence="2" id="KW-1185">Reference proteome</keyword>
<protein>
    <submittedName>
        <fullName evidence="1">Short-chain dehydrogenase</fullName>
    </submittedName>
</protein>
<organism evidence="1 2">
    <name type="scientific">Saccharibacillus sacchari</name>
    <dbReference type="NCBI Taxonomy" id="456493"/>
    <lineage>
        <taxon>Bacteria</taxon>
        <taxon>Bacillati</taxon>
        <taxon>Bacillota</taxon>
        <taxon>Bacilli</taxon>
        <taxon>Bacillales</taxon>
        <taxon>Paenibacillaceae</taxon>
        <taxon>Saccharibacillus</taxon>
    </lineage>
</organism>
<dbReference type="Proteomes" id="UP001380953">
    <property type="component" value="Unassembled WGS sequence"/>
</dbReference>
<dbReference type="EMBL" id="JBBKAR010000001">
    <property type="protein sequence ID" value="MEJ8302351.1"/>
    <property type="molecule type" value="Genomic_DNA"/>
</dbReference>
<name>A0ACC6P633_9BACL</name>
<accession>A0ACC6P633</accession>
<gene>
    <name evidence="1" type="ORF">WKI47_00330</name>
</gene>
<reference evidence="1" key="1">
    <citation type="submission" date="2024-03" db="EMBL/GenBank/DDBJ databases">
        <title>Whole genome sequecning of epiphytes from Marcgravia umbellata leaves.</title>
        <authorList>
            <person name="Kumar G."/>
            <person name="Savka M.A."/>
        </authorList>
    </citation>
    <scope>NUCLEOTIDE SEQUENCE</scope>
    <source>
        <strain evidence="1">RIT_BL5</strain>
    </source>
</reference>
<comment type="caution">
    <text evidence="1">The sequence shown here is derived from an EMBL/GenBank/DDBJ whole genome shotgun (WGS) entry which is preliminary data.</text>
</comment>
<evidence type="ECO:0000313" key="1">
    <source>
        <dbReference type="EMBL" id="MEJ8302351.1"/>
    </source>
</evidence>
<proteinExistence type="predicted"/>
<sequence>MENKQALLIGATGMLAEAARRLNADGWNLVLIARGREKLDRLVASCANPELCRAAALDYTQESELRCAIREASQARPGISLVLAWIHSTAPNAPGIVMNEVAGADGLNPFRYVHVIGSGGDPEPIRIAANRYPGCSYRQVRLGFKVEPGGSRWLNDSEISQGALKAIGEDRDVQVGLLEPRELRP</sequence>